<accession>A0A7V0Z516</accession>
<sequence length="424" mass="48200">MSLNSELELQADNLLVFDYNNDSKDEFLIKKEFRYYLTDQKNTSYFQINFPDESYMFLSSLNIDNKPPEELVFRCKKDNNIWIYIYSENNLQLQFKTITTGKDIKKPDGWDGDICIAKLSDINDDHYKDLILLVNSGFDMMPRGVMAYDLKHNCELWHFWIGGSPRNLYVFDINNDGKEEIIMSTTAVSNGSVVNGFSDNKSYVIVFDKKGGILWHREIGGVFSDALCGIDSLENKNEIELVLVECEGTGNKSEPNQILILEGKDGETKKFIRSGDKYCGMAVCDINRDEKKEIITGNTDGIIRVYSSNLDPLMIQDIGKSVNLIDASDLDSDGTTELLARTVDNQLLILNEYLQEIGIYSPQGNCKFDVSVVRDGQKKKLLVCSGENKPYRFSLLSVTGPNMFPIISKYNFFIPSVIIFFSSF</sequence>
<evidence type="ECO:0000313" key="1">
    <source>
        <dbReference type="EMBL" id="HDY58717.1"/>
    </source>
</evidence>
<dbReference type="EMBL" id="DSKY01000012">
    <property type="protein sequence ID" value="HDY58717.1"/>
    <property type="molecule type" value="Genomic_DNA"/>
</dbReference>
<gene>
    <name evidence="1" type="ORF">ENP86_04100</name>
</gene>
<comment type="caution">
    <text evidence="1">The sequence shown here is derived from an EMBL/GenBank/DDBJ whole genome shotgun (WGS) entry which is preliminary data.</text>
</comment>
<reference evidence="1" key="1">
    <citation type="journal article" date="2020" name="mSystems">
        <title>Genome- and Community-Level Interaction Insights into Carbon Utilization and Element Cycling Functions of Hydrothermarchaeota in Hydrothermal Sediment.</title>
        <authorList>
            <person name="Zhou Z."/>
            <person name="Liu Y."/>
            <person name="Xu W."/>
            <person name="Pan J."/>
            <person name="Luo Z.H."/>
            <person name="Li M."/>
        </authorList>
    </citation>
    <scope>NUCLEOTIDE SEQUENCE [LARGE SCALE GENOMIC DNA]</scope>
    <source>
        <strain evidence="1">SpSt-258</strain>
    </source>
</reference>
<dbReference type="SUPFAM" id="SSF69318">
    <property type="entry name" value="Integrin alpha N-terminal domain"/>
    <property type="match status" value="1"/>
</dbReference>
<dbReference type="InterPro" id="IPR028994">
    <property type="entry name" value="Integrin_alpha_N"/>
</dbReference>
<evidence type="ECO:0008006" key="2">
    <source>
        <dbReference type="Google" id="ProtNLM"/>
    </source>
</evidence>
<protein>
    <recommendedName>
        <fullName evidence="2">VCBS repeat-containing protein</fullName>
    </recommendedName>
</protein>
<name>A0A7V0Z516_UNCW3</name>
<dbReference type="AlphaFoldDB" id="A0A7V0Z516"/>
<proteinExistence type="predicted"/>
<organism evidence="1">
    <name type="scientific">candidate division WOR-3 bacterium</name>
    <dbReference type="NCBI Taxonomy" id="2052148"/>
    <lineage>
        <taxon>Bacteria</taxon>
        <taxon>Bacteria division WOR-3</taxon>
    </lineage>
</organism>